<dbReference type="AlphaFoldDB" id="A0A386HRC2"/>
<evidence type="ECO:0000313" key="2">
    <source>
        <dbReference type="EMBL" id="AYD47824.1"/>
    </source>
</evidence>
<feature type="domain" description="DUF1508" evidence="1">
    <location>
        <begin position="61"/>
        <end position="105"/>
    </location>
</feature>
<evidence type="ECO:0000259" key="1">
    <source>
        <dbReference type="Pfam" id="PF07411"/>
    </source>
</evidence>
<dbReference type="InterPro" id="IPR010879">
    <property type="entry name" value="DUF1508"/>
</dbReference>
<dbReference type="PANTHER" id="PTHR40606">
    <property type="match status" value="1"/>
</dbReference>
<dbReference type="SUPFAM" id="SSF160113">
    <property type="entry name" value="YegP-like"/>
    <property type="match status" value="2"/>
</dbReference>
<dbReference type="Gene3D" id="2.30.29.80">
    <property type="match status" value="1"/>
</dbReference>
<dbReference type="OrthoDB" id="9802792at2"/>
<keyword evidence="3" id="KW-1185">Reference proteome</keyword>
<dbReference type="Proteomes" id="UP000266118">
    <property type="component" value="Chromosome"/>
</dbReference>
<name>A0A386HRC2_9BACT</name>
<dbReference type="InterPro" id="IPR051141">
    <property type="entry name" value="UPF0339_domain"/>
</dbReference>
<reference evidence="2 3" key="1">
    <citation type="submission" date="2018-09" db="EMBL/GenBank/DDBJ databases">
        <title>Arachidicoccus sp. nov., a bacterium isolated from soil.</title>
        <authorList>
            <person name="Weon H.-Y."/>
            <person name="Kwon S.-W."/>
            <person name="Lee S.A."/>
        </authorList>
    </citation>
    <scope>NUCLEOTIDE SEQUENCE [LARGE SCALE GENOMIC DNA]</scope>
    <source>
        <strain evidence="2 3">KIS59-12</strain>
    </source>
</reference>
<protein>
    <submittedName>
        <fullName evidence="2">DUF1508 domain-containing protein</fullName>
    </submittedName>
</protein>
<organism evidence="2 3">
    <name type="scientific">Arachidicoccus soli</name>
    <dbReference type="NCBI Taxonomy" id="2341117"/>
    <lineage>
        <taxon>Bacteria</taxon>
        <taxon>Pseudomonadati</taxon>
        <taxon>Bacteroidota</taxon>
        <taxon>Chitinophagia</taxon>
        <taxon>Chitinophagales</taxon>
        <taxon>Chitinophagaceae</taxon>
        <taxon>Arachidicoccus</taxon>
    </lineage>
</organism>
<gene>
    <name evidence="2" type="ORF">D6B99_09630</name>
</gene>
<feature type="domain" description="DUF1508" evidence="1">
    <location>
        <begin position="11"/>
        <end position="54"/>
    </location>
</feature>
<evidence type="ECO:0000313" key="3">
    <source>
        <dbReference type="Proteomes" id="UP000266118"/>
    </source>
</evidence>
<sequence length="109" mass="11838">MSKFAITKRTNGEFQFSLKDDSGKILLGSEGYTNHSACLNGVESVKKNAAIDAHIEKKDSSNGKFFFNVKASNGQVVATSHMHDTDEIRSEIIKVIKTAASATTDDQTL</sequence>
<dbReference type="RefSeq" id="WP_119987529.1">
    <property type="nucleotide sequence ID" value="NZ_CP032489.1"/>
</dbReference>
<dbReference type="PANTHER" id="PTHR40606:SF1">
    <property type="entry name" value="UPF0339 PROTEIN YEGP"/>
    <property type="match status" value="1"/>
</dbReference>
<dbReference type="InterPro" id="IPR036913">
    <property type="entry name" value="YegP-like_sf"/>
</dbReference>
<accession>A0A386HRC2</accession>
<proteinExistence type="predicted"/>
<dbReference type="EMBL" id="CP032489">
    <property type="protein sequence ID" value="AYD47824.1"/>
    <property type="molecule type" value="Genomic_DNA"/>
</dbReference>
<dbReference type="Pfam" id="PF07411">
    <property type="entry name" value="DUF1508"/>
    <property type="match status" value="2"/>
</dbReference>
<dbReference type="KEGG" id="ark:D6B99_09630"/>